<evidence type="ECO:0000256" key="1">
    <source>
        <dbReference type="ARBA" id="ARBA00022612"/>
    </source>
</evidence>
<proteinExistence type="predicted"/>
<dbReference type="Pfam" id="PF17289">
    <property type="entry name" value="Terminase_6C"/>
    <property type="match status" value="1"/>
</dbReference>
<dbReference type="GO" id="GO:0005524">
    <property type="term" value="F:ATP binding"/>
    <property type="evidence" value="ECO:0007669"/>
    <property type="project" value="UniProtKB-KW"/>
</dbReference>
<name>A0A8B2NQ34_9HYPH</name>
<evidence type="ECO:0000313" key="3">
    <source>
        <dbReference type="EMBL" id="RAH99040.1"/>
    </source>
</evidence>
<organism evidence="3 4">
    <name type="scientific">Acuticoccus sediminis</name>
    <dbReference type="NCBI Taxonomy" id="2184697"/>
    <lineage>
        <taxon>Bacteria</taxon>
        <taxon>Pseudomonadati</taxon>
        <taxon>Pseudomonadota</taxon>
        <taxon>Alphaproteobacteria</taxon>
        <taxon>Hyphomicrobiales</taxon>
        <taxon>Amorphaceae</taxon>
        <taxon>Acuticoccus</taxon>
    </lineage>
</organism>
<evidence type="ECO:0000259" key="2">
    <source>
        <dbReference type="Pfam" id="PF17289"/>
    </source>
</evidence>
<accession>A0A8B2NQ34</accession>
<sequence length="438" mass="47722">MRACLAVDGAVAEFLAELPLEIAEGLLGDWAVWARRQQLPPRGSWTTWLILGGRGAGKTRAGAEWVRGMVAGRAPFATQPAGRIALVGETFADAREVMVEGVSGILAISPRRERPAWQPSRRRLEWPNGAVAQLFSAADPESLRGPQFDAAWADELAKWPAAEATWDMLQFGLRLGDRPRQVVTTTPRAVPLLKRILGDKRTAVSRMTTAENRGNLAPGFLKAVVERYRGTRLGRQELDGELIEDRDDALWARASIDRDRVAQAPEMMRVVVAVDPPATSHAKSDACGIVAAGIGVDQRAYVLADRTVYRASPQVWAERAVRLYHLTEADRLVVEVNQGGDMVATVVAQVDPSVPVTPVRATRGKWLRAEPVAQLYEQGRVSHVGPMAELEDQMCNFVPAGTSGGASPDRIDALVWALTVLMLCPDAPTSVPRVRRFG</sequence>
<gene>
    <name evidence="3" type="ORF">DLJ53_24335</name>
</gene>
<keyword evidence="3" id="KW-0547">Nucleotide-binding</keyword>
<dbReference type="Gene3D" id="3.30.420.240">
    <property type="match status" value="1"/>
</dbReference>
<dbReference type="AlphaFoldDB" id="A0A8B2NQ34"/>
<dbReference type="EMBL" id="QHHQ01000006">
    <property type="protein sequence ID" value="RAH99040.1"/>
    <property type="molecule type" value="Genomic_DNA"/>
</dbReference>
<comment type="caution">
    <text evidence="3">The sequence shown here is derived from an EMBL/GenBank/DDBJ whole genome shotgun (WGS) entry which is preliminary data.</text>
</comment>
<dbReference type="InterPro" id="IPR027417">
    <property type="entry name" value="P-loop_NTPase"/>
</dbReference>
<reference evidence="3 4" key="1">
    <citation type="submission" date="2018-05" db="EMBL/GenBank/DDBJ databases">
        <title>Acuticoccus sediminis sp. nov., isolated from deep-sea sediment of Indian Ocean.</title>
        <authorList>
            <person name="Liu X."/>
            <person name="Lai Q."/>
            <person name="Du Y."/>
            <person name="Sun F."/>
            <person name="Zhang X."/>
            <person name="Wang S."/>
            <person name="Shao Z."/>
        </authorList>
    </citation>
    <scope>NUCLEOTIDE SEQUENCE [LARGE SCALE GENOMIC DNA]</scope>
    <source>
        <strain evidence="3 4">PTG4-2</strain>
    </source>
</reference>
<dbReference type="RefSeq" id="WP_111350626.1">
    <property type="nucleotide sequence ID" value="NZ_QHHQ01000006.1"/>
</dbReference>
<keyword evidence="4" id="KW-1185">Reference proteome</keyword>
<evidence type="ECO:0000313" key="4">
    <source>
        <dbReference type="Proteomes" id="UP000249590"/>
    </source>
</evidence>
<keyword evidence="3" id="KW-0067">ATP-binding</keyword>
<keyword evidence="1" id="KW-1188">Viral release from host cell</keyword>
<dbReference type="Gene3D" id="3.40.50.300">
    <property type="entry name" value="P-loop containing nucleotide triphosphate hydrolases"/>
    <property type="match status" value="1"/>
</dbReference>
<dbReference type="InterPro" id="IPR035421">
    <property type="entry name" value="Terminase_6C"/>
</dbReference>
<protein>
    <submittedName>
        <fullName evidence="3">ATP-binding protein</fullName>
    </submittedName>
</protein>
<dbReference type="Proteomes" id="UP000249590">
    <property type="component" value="Unassembled WGS sequence"/>
</dbReference>
<dbReference type="Pfam" id="PF03237">
    <property type="entry name" value="Terminase_6N"/>
    <property type="match status" value="1"/>
</dbReference>
<feature type="domain" description="Terminase large subunit gp17-like C-terminal" evidence="2">
    <location>
        <begin position="273"/>
        <end position="418"/>
    </location>
</feature>